<dbReference type="InterPro" id="IPR051082">
    <property type="entry name" value="Pentapeptide-BTB/POZ_domain"/>
</dbReference>
<gene>
    <name evidence="3" type="ORF">MiSe_37690</name>
</gene>
<evidence type="ECO:0000259" key="2">
    <source>
        <dbReference type="Pfam" id="PF22735"/>
    </source>
</evidence>
<protein>
    <submittedName>
        <fullName evidence="3">Pentapeptide repeat-containing protein</fullName>
    </submittedName>
</protein>
<dbReference type="Pfam" id="PF05729">
    <property type="entry name" value="NACHT"/>
    <property type="match status" value="1"/>
</dbReference>
<name>A0AAV3WI59_9CYAN</name>
<proteinExistence type="predicted"/>
<dbReference type="Gene3D" id="2.160.20.80">
    <property type="entry name" value="E3 ubiquitin-protein ligase SopA"/>
    <property type="match status" value="1"/>
</dbReference>
<accession>A0AAV3WI59</accession>
<dbReference type="Gene3D" id="3.40.50.300">
    <property type="entry name" value="P-loop containing nucleotide triphosphate hydrolases"/>
    <property type="match status" value="1"/>
</dbReference>
<evidence type="ECO:0000259" key="1">
    <source>
        <dbReference type="Pfam" id="PF05729"/>
    </source>
</evidence>
<dbReference type="EMBL" id="BLAY01000057">
    <property type="protein sequence ID" value="GET39009.1"/>
    <property type="molecule type" value="Genomic_DNA"/>
</dbReference>
<sequence>MGNFAELLNELAQSNDILKEIGTISISDPIKQQIEKLREFQLDENLAKNALQCFPKSELAQVLNQLFSTQLQQAGIDKNHAQILTAWVAWGTPKYLKTATAEIPNYVKQLAEVYLAGQQPDKYDSIDAYLKQRIATKPLETVFDETFTFQDIYVPLKARRLDGNGKPYEAEPIDLETWAKEMLDKPDKVMFIQGGPGRGKSVFCRMFADWVRQHLHPIWTPILIRLRDIRTLENTLETTWRTILQNLDFVNSDAGWLTDKNTRFLFLLDGFDELLMEGRAGGGLKEFLQQIADFQRNYNQPPAVGHRVLITGRPLALQGIERLMPTNLERVEIELMDDSIQQQWFTQWSAQVGEVESLEFQSFLRNQNCPDRVKELAREPLLLYLLARMHRDKHLKVQIFDGVSGVGAKIRVYEQSVNWVLEKQRQNENFRLTGLETEDLRRILQEAALCVVQSGGESAKITMLEDRLNRQQAKLIEKAKKTAGEKALNNALAAFYLQPCEGDRGGAVEFTHKSFGEFLFAQLLKESLEEWTETDRRRGYKLKDEELYKEIYDLLGYGGLTPEIVEYLMALLDASDEFKPVELFQRLEDFYLQWCEGAFIDQETETLPQKKVQQLKKHLPNSNIRLGQRQVDIYAGLNAMILLLELNRYAQSKDDLKGKIVFYLCGKKDTDGFDKNRLRRIIGYSDCIDLLGFFRTVGFFLSGANLSDANLRDAYFIGADLSGATLIGAKLFDAKLFGADLSGATLIGAKLFDAKLFGADLSGATLIGAFLSDADLRGADLRGADLRGANLRGANLRGANLRGADLRGANLGVLTLNDENSNIVEQRRTNLANITWDEYTNWENVRGLETAENVPEALKQHLGMV</sequence>
<organism evidence="3 4">
    <name type="scientific">Microseira wollei NIES-4236</name>
    <dbReference type="NCBI Taxonomy" id="2530354"/>
    <lineage>
        <taxon>Bacteria</taxon>
        <taxon>Bacillati</taxon>
        <taxon>Cyanobacteriota</taxon>
        <taxon>Cyanophyceae</taxon>
        <taxon>Oscillatoriophycideae</taxon>
        <taxon>Aerosakkonematales</taxon>
        <taxon>Aerosakkonemataceae</taxon>
        <taxon>Microseira</taxon>
    </lineage>
</organism>
<dbReference type="Pfam" id="PF00805">
    <property type="entry name" value="Pentapeptide"/>
    <property type="match status" value="2"/>
</dbReference>
<evidence type="ECO:0000313" key="3">
    <source>
        <dbReference type="EMBL" id="GET39009.1"/>
    </source>
</evidence>
<dbReference type="AlphaFoldDB" id="A0AAV3WI59"/>
<feature type="domain" description="NACHT" evidence="1">
    <location>
        <begin position="189"/>
        <end position="349"/>
    </location>
</feature>
<comment type="caution">
    <text evidence="3">The sequence shown here is derived from an EMBL/GenBank/DDBJ whole genome shotgun (WGS) entry which is preliminary data.</text>
</comment>
<dbReference type="InterPro" id="IPR054568">
    <property type="entry name" value="NNH3"/>
</dbReference>
<evidence type="ECO:0000313" key="4">
    <source>
        <dbReference type="Proteomes" id="UP001050975"/>
    </source>
</evidence>
<dbReference type="PANTHER" id="PTHR14136:SF17">
    <property type="entry name" value="BTB_POZ DOMAIN-CONTAINING PROTEIN KCTD9"/>
    <property type="match status" value="1"/>
</dbReference>
<reference evidence="3" key="1">
    <citation type="submission" date="2019-10" db="EMBL/GenBank/DDBJ databases">
        <title>Draft genome sequece of Microseira wollei NIES-4236.</title>
        <authorList>
            <person name="Yamaguchi H."/>
            <person name="Suzuki S."/>
            <person name="Kawachi M."/>
        </authorList>
    </citation>
    <scope>NUCLEOTIDE SEQUENCE</scope>
    <source>
        <strain evidence="3">NIES-4236</strain>
    </source>
</reference>
<dbReference type="InterPro" id="IPR001646">
    <property type="entry name" value="5peptide_repeat"/>
</dbReference>
<feature type="domain" description="NACHT N-terminal Helical" evidence="2">
    <location>
        <begin position="11"/>
        <end position="149"/>
    </location>
</feature>
<dbReference type="Pfam" id="PF22735">
    <property type="entry name" value="NNH3"/>
    <property type="match status" value="1"/>
</dbReference>
<dbReference type="PANTHER" id="PTHR14136">
    <property type="entry name" value="BTB_POZ DOMAIN-CONTAINING PROTEIN KCTD9"/>
    <property type="match status" value="1"/>
</dbReference>
<dbReference type="InterPro" id="IPR007111">
    <property type="entry name" value="NACHT_NTPase"/>
</dbReference>
<dbReference type="Proteomes" id="UP001050975">
    <property type="component" value="Unassembled WGS sequence"/>
</dbReference>
<dbReference type="RefSeq" id="WP_226583810.1">
    <property type="nucleotide sequence ID" value="NZ_BLAY01000057.1"/>
</dbReference>
<dbReference type="SUPFAM" id="SSF52540">
    <property type="entry name" value="P-loop containing nucleoside triphosphate hydrolases"/>
    <property type="match status" value="1"/>
</dbReference>
<dbReference type="SUPFAM" id="SSF141571">
    <property type="entry name" value="Pentapeptide repeat-like"/>
    <property type="match status" value="1"/>
</dbReference>
<keyword evidence="4" id="KW-1185">Reference proteome</keyword>
<dbReference type="InterPro" id="IPR027417">
    <property type="entry name" value="P-loop_NTPase"/>
</dbReference>